<name>A0A195B9G8_9HYME</name>
<evidence type="ECO:0000313" key="2">
    <source>
        <dbReference type="EMBL" id="KYM81176.1"/>
    </source>
</evidence>
<evidence type="ECO:0000256" key="1">
    <source>
        <dbReference type="SAM" id="MobiDB-lite"/>
    </source>
</evidence>
<feature type="non-terminal residue" evidence="2">
    <location>
        <position position="1"/>
    </location>
</feature>
<feature type="region of interest" description="Disordered" evidence="1">
    <location>
        <begin position="46"/>
        <end position="76"/>
    </location>
</feature>
<accession>A0A195B9G8</accession>
<keyword evidence="3" id="KW-1185">Reference proteome</keyword>
<protein>
    <submittedName>
        <fullName evidence="2">Uncharacterized protein</fullName>
    </submittedName>
</protein>
<reference evidence="2 3" key="1">
    <citation type="submission" date="2015-09" db="EMBL/GenBank/DDBJ databases">
        <title>Atta colombica WGS genome.</title>
        <authorList>
            <person name="Nygaard S."/>
            <person name="Hu H."/>
            <person name="Boomsma J."/>
            <person name="Zhang G."/>
        </authorList>
    </citation>
    <scope>NUCLEOTIDE SEQUENCE [LARGE SCALE GENOMIC DNA]</scope>
    <source>
        <strain evidence="2">Treedump-2</strain>
        <tissue evidence="2">Whole body</tissue>
    </source>
</reference>
<dbReference type="AlphaFoldDB" id="A0A195B9G8"/>
<evidence type="ECO:0000313" key="3">
    <source>
        <dbReference type="Proteomes" id="UP000078540"/>
    </source>
</evidence>
<sequence>RPCKAAPKAVYRRIVARRNLERKSGGHCVIARGNDASWQRSQQLSFAIEGEKKERETQNERETERKEKGEGEKEEE</sequence>
<organism evidence="2 3">
    <name type="scientific">Atta colombica</name>
    <dbReference type="NCBI Taxonomy" id="520822"/>
    <lineage>
        <taxon>Eukaryota</taxon>
        <taxon>Metazoa</taxon>
        <taxon>Ecdysozoa</taxon>
        <taxon>Arthropoda</taxon>
        <taxon>Hexapoda</taxon>
        <taxon>Insecta</taxon>
        <taxon>Pterygota</taxon>
        <taxon>Neoptera</taxon>
        <taxon>Endopterygota</taxon>
        <taxon>Hymenoptera</taxon>
        <taxon>Apocrita</taxon>
        <taxon>Aculeata</taxon>
        <taxon>Formicoidea</taxon>
        <taxon>Formicidae</taxon>
        <taxon>Myrmicinae</taxon>
        <taxon>Atta</taxon>
    </lineage>
</organism>
<gene>
    <name evidence="2" type="ORF">ALC53_08519</name>
</gene>
<dbReference type="EMBL" id="KQ976542">
    <property type="protein sequence ID" value="KYM81176.1"/>
    <property type="molecule type" value="Genomic_DNA"/>
</dbReference>
<feature type="compositionally biased region" description="Basic and acidic residues" evidence="1">
    <location>
        <begin position="49"/>
        <end position="76"/>
    </location>
</feature>
<proteinExistence type="predicted"/>
<dbReference type="Proteomes" id="UP000078540">
    <property type="component" value="Unassembled WGS sequence"/>
</dbReference>